<comment type="caution">
    <text evidence="1">The sequence shown here is derived from an EMBL/GenBank/DDBJ whole genome shotgun (WGS) entry which is preliminary data.</text>
</comment>
<name>A0A397HD55_9GLOM</name>
<organism evidence="1 2">
    <name type="scientific">Diversispora epigaea</name>
    <dbReference type="NCBI Taxonomy" id="1348612"/>
    <lineage>
        <taxon>Eukaryota</taxon>
        <taxon>Fungi</taxon>
        <taxon>Fungi incertae sedis</taxon>
        <taxon>Mucoromycota</taxon>
        <taxon>Glomeromycotina</taxon>
        <taxon>Glomeromycetes</taxon>
        <taxon>Diversisporales</taxon>
        <taxon>Diversisporaceae</taxon>
        <taxon>Diversispora</taxon>
    </lineage>
</organism>
<dbReference type="EMBL" id="PQFF01000320">
    <property type="protein sequence ID" value="RHZ60927.1"/>
    <property type="molecule type" value="Genomic_DNA"/>
</dbReference>
<proteinExistence type="predicted"/>
<protein>
    <submittedName>
        <fullName evidence="1">Uncharacterized protein</fullName>
    </submittedName>
</protein>
<evidence type="ECO:0000313" key="1">
    <source>
        <dbReference type="EMBL" id="RHZ60927.1"/>
    </source>
</evidence>
<dbReference type="OrthoDB" id="2487882at2759"/>
<accession>A0A397HD55</accession>
<keyword evidence="2" id="KW-1185">Reference proteome</keyword>
<dbReference type="AlphaFoldDB" id="A0A397HD55"/>
<gene>
    <name evidence="1" type="ORF">Glove_350g65</name>
</gene>
<sequence>MGFYWVSGSFGRARSLGAFDMLPYMKDKGGDWSEDINTGKCGISSSSGLTTSIKSINVFWYNTLLSKVGTDELEDIISKLPNKKVSGQLNLQYEWFEHLSDNAVKILRNIINTSLNINDILCKWKLGYIYPIPKTIAWTIRIAWANNLNITKPIILLETG</sequence>
<dbReference type="Proteomes" id="UP000266861">
    <property type="component" value="Unassembled WGS sequence"/>
</dbReference>
<reference evidence="1 2" key="1">
    <citation type="submission" date="2018-08" db="EMBL/GenBank/DDBJ databases">
        <title>Genome and evolution of the arbuscular mycorrhizal fungus Diversispora epigaea (formerly Glomus versiforme) and its bacterial endosymbionts.</title>
        <authorList>
            <person name="Sun X."/>
            <person name="Fei Z."/>
            <person name="Harrison M."/>
        </authorList>
    </citation>
    <scope>NUCLEOTIDE SEQUENCE [LARGE SCALE GENOMIC DNA]</scope>
    <source>
        <strain evidence="1 2">IT104</strain>
    </source>
</reference>
<evidence type="ECO:0000313" key="2">
    <source>
        <dbReference type="Proteomes" id="UP000266861"/>
    </source>
</evidence>